<name>A0ABQ5T805_9CAUL</name>
<comment type="caution">
    <text evidence="2">The sequence shown here is derived from an EMBL/GenBank/DDBJ whole genome shotgun (WGS) entry which is preliminary data.</text>
</comment>
<evidence type="ECO:0000313" key="2">
    <source>
        <dbReference type="EMBL" id="GLK48496.1"/>
    </source>
</evidence>
<dbReference type="EMBL" id="BSFD01000003">
    <property type="protein sequence ID" value="GLK48496.1"/>
    <property type="molecule type" value="Genomic_DNA"/>
</dbReference>
<evidence type="ECO:0008006" key="4">
    <source>
        <dbReference type="Google" id="ProtNLM"/>
    </source>
</evidence>
<dbReference type="RefSeq" id="WP_267516076.1">
    <property type="nucleotide sequence ID" value="NZ_BSFD01000003.1"/>
</dbReference>
<reference evidence="2" key="1">
    <citation type="journal article" date="2014" name="Int. J. Syst. Evol. Microbiol.">
        <title>Complete genome of a new Firmicutes species belonging to the dominant human colonic microbiota ('Ruminococcus bicirculans') reveals two chromosomes and a selective capacity to utilize plant glucans.</title>
        <authorList>
            <consortium name="NISC Comparative Sequencing Program"/>
            <person name="Wegmann U."/>
            <person name="Louis P."/>
            <person name="Goesmann A."/>
            <person name="Henrissat B."/>
            <person name="Duncan S.H."/>
            <person name="Flint H.J."/>
        </authorList>
    </citation>
    <scope>NUCLEOTIDE SEQUENCE</scope>
    <source>
        <strain evidence="2">VKM B-1499</strain>
    </source>
</reference>
<reference evidence="2" key="2">
    <citation type="submission" date="2023-01" db="EMBL/GenBank/DDBJ databases">
        <authorList>
            <person name="Sun Q."/>
            <person name="Evtushenko L."/>
        </authorList>
    </citation>
    <scope>NUCLEOTIDE SEQUENCE</scope>
    <source>
        <strain evidence="2">VKM B-1499</strain>
    </source>
</reference>
<organism evidence="2 3">
    <name type="scientific">Brevundimonas intermedia</name>
    <dbReference type="NCBI Taxonomy" id="74315"/>
    <lineage>
        <taxon>Bacteria</taxon>
        <taxon>Pseudomonadati</taxon>
        <taxon>Pseudomonadota</taxon>
        <taxon>Alphaproteobacteria</taxon>
        <taxon>Caulobacterales</taxon>
        <taxon>Caulobacteraceae</taxon>
        <taxon>Brevundimonas</taxon>
    </lineage>
</organism>
<evidence type="ECO:0000313" key="3">
    <source>
        <dbReference type="Proteomes" id="UP001143509"/>
    </source>
</evidence>
<accession>A0ABQ5T805</accession>
<feature type="compositionally biased region" description="Basic and acidic residues" evidence="1">
    <location>
        <begin position="1"/>
        <end position="24"/>
    </location>
</feature>
<sequence>MTDARPDDRKVENENLRPDRDGEPPRPATEPKGSEGSSNSGETATDPATGEEN</sequence>
<feature type="region of interest" description="Disordered" evidence="1">
    <location>
        <begin position="1"/>
        <end position="53"/>
    </location>
</feature>
<evidence type="ECO:0000256" key="1">
    <source>
        <dbReference type="SAM" id="MobiDB-lite"/>
    </source>
</evidence>
<protein>
    <recommendedName>
        <fullName evidence="4">Nucleotide exchange factor GrpE</fullName>
    </recommendedName>
</protein>
<proteinExistence type="predicted"/>
<gene>
    <name evidence="2" type="ORF">GCM10017620_14690</name>
</gene>
<dbReference type="Proteomes" id="UP001143509">
    <property type="component" value="Unassembled WGS sequence"/>
</dbReference>
<keyword evidence="3" id="KW-1185">Reference proteome</keyword>